<dbReference type="SUPFAM" id="SSF53335">
    <property type="entry name" value="S-adenosyl-L-methionine-dependent methyltransferases"/>
    <property type="match status" value="1"/>
</dbReference>
<dbReference type="InterPro" id="IPR029063">
    <property type="entry name" value="SAM-dependent_MTases_sf"/>
</dbReference>
<dbReference type="Proteomes" id="UP000242219">
    <property type="component" value="Unassembled WGS sequence"/>
</dbReference>
<evidence type="ECO:0000259" key="1">
    <source>
        <dbReference type="Pfam" id="PF05050"/>
    </source>
</evidence>
<evidence type="ECO:0000313" key="3">
    <source>
        <dbReference type="Proteomes" id="UP000242219"/>
    </source>
</evidence>
<dbReference type="PANTHER" id="PTHR34203:SF15">
    <property type="entry name" value="SLL1173 PROTEIN"/>
    <property type="match status" value="1"/>
</dbReference>
<sequence length="273" mass="30772">MLYTFVVQKILKIPIVFPDRNGFHFIVLPEERIDLLFLNGYMGISEISEQEYSKKVCAPGMIVFDIGANIGQFALLFASLVSPSGRVFAFEPCTETMRRLKANIELNNFKNIITEQVIVYSLPGKTMKLNIFPPGRSVLNTLGEPAMRVRGRPGVRLEPVQQESVGTVTIDSYCIEHGIASIDYLKIDVEGAELDVLQGCICMLRDKAIRMIQFEISQEMLKGMRRESHEIFTFLNSLGYQCHPISADAELLPHVQDTNSYFANFIAMPIVKV</sequence>
<organism evidence="2 3">
    <name type="scientific">Candidatus Brocadia sapporoensis</name>
    <dbReference type="NCBI Taxonomy" id="392547"/>
    <lineage>
        <taxon>Bacteria</taxon>
        <taxon>Pseudomonadati</taxon>
        <taxon>Planctomycetota</taxon>
        <taxon>Candidatus Brocadiia</taxon>
        <taxon>Candidatus Brocadiales</taxon>
        <taxon>Candidatus Brocadiaceae</taxon>
        <taxon>Candidatus Brocadia</taxon>
    </lineage>
</organism>
<dbReference type="PANTHER" id="PTHR34203">
    <property type="entry name" value="METHYLTRANSFERASE, FKBM FAMILY PROTEIN"/>
    <property type="match status" value="1"/>
</dbReference>
<keyword evidence="3" id="KW-1185">Reference proteome</keyword>
<evidence type="ECO:0000313" key="2">
    <source>
        <dbReference type="EMBL" id="OQD46317.1"/>
    </source>
</evidence>
<name>A0A1V6M1S8_9BACT</name>
<gene>
    <name evidence="2" type="ORF">BIY37_03860</name>
</gene>
<dbReference type="Gene3D" id="3.40.50.150">
    <property type="entry name" value="Vaccinia Virus protein VP39"/>
    <property type="match status" value="1"/>
</dbReference>
<accession>A0A1V6M1S8</accession>
<dbReference type="NCBIfam" id="TIGR01444">
    <property type="entry name" value="fkbM_fam"/>
    <property type="match status" value="1"/>
</dbReference>
<dbReference type="InterPro" id="IPR052514">
    <property type="entry name" value="SAM-dependent_MTase"/>
</dbReference>
<dbReference type="EMBL" id="MJUW02000043">
    <property type="protein sequence ID" value="OQD46317.1"/>
    <property type="molecule type" value="Genomic_DNA"/>
</dbReference>
<dbReference type="InterPro" id="IPR006342">
    <property type="entry name" value="FkbM_mtfrase"/>
</dbReference>
<dbReference type="AlphaFoldDB" id="A0A1V6M1S8"/>
<feature type="domain" description="Methyltransferase FkbM" evidence="1">
    <location>
        <begin position="65"/>
        <end position="241"/>
    </location>
</feature>
<reference evidence="2 3" key="1">
    <citation type="journal article" date="2016" name="Genome Announc.">
        <title>Draft Genome Sequence of the Anaerobic Ammonium-Oxidizing Bacterium 'Candidatus Brocadia sp. 40'.</title>
        <authorList>
            <person name="Ali M."/>
            <person name="Haroon M.F."/>
            <person name="Narita Y."/>
            <person name="Zhang L."/>
            <person name="Rangel Shaw D."/>
            <person name="Okabe S."/>
            <person name="Saikaly P.E."/>
        </authorList>
    </citation>
    <scope>NUCLEOTIDE SEQUENCE [LARGE SCALE GENOMIC DNA]</scope>
    <source>
        <strain evidence="2 3">40</strain>
    </source>
</reference>
<dbReference type="Pfam" id="PF05050">
    <property type="entry name" value="Methyltransf_21"/>
    <property type="match status" value="1"/>
</dbReference>
<protein>
    <recommendedName>
        <fullName evidence="1">Methyltransferase FkbM domain-containing protein</fullName>
    </recommendedName>
</protein>
<comment type="caution">
    <text evidence="2">The sequence shown here is derived from an EMBL/GenBank/DDBJ whole genome shotgun (WGS) entry which is preliminary data.</text>
</comment>
<proteinExistence type="predicted"/>